<organism evidence="1 2">
    <name type="scientific">Corchorus capsularis</name>
    <name type="common">Jute</name>
    <dbReference type="NCBI Taxonomy" id="210143"/>
    <lineage>
        <taxon>Eukaryota</taxon>
        <taxon>Viridiplantae</taxon>
        <taxon>Streptophyta</taxon>
        <taxon>Embryophyta</taxon>
        <taxon>Tracheophyta</taxon>
        <taxon>Spermatophyta</taxon>
        <taxon>Magnoliopsida</taxon>
        <taxon>eudicotyledons</taxon>
        <taxon>Gunneridae</taxon>
        <taxon>Pentapetalae</taxon>
        <taxon>rosids</taxon>
        <taxon>malvids</taxon>
        <taxon>Malvales</taxon>
        <taxon>Malvaceae</taxon>
        <taxon>Grewioideae</taxon>
        <taxon>Apeibeae</taxon>
        <taxon>Corchorus</taxon>
    </lineage>
</organism>
<proteinExistence type="predicted"/>
<protein>
    <submittedName>
        <fullName evidence="1">Uncharacterized protein</fullName>
    </submittedName>
</protein>
<dbReference type="Gramene" id="OMO54024">
    <property type="protein sequence ID" value="OMO54024"/>
    <property type="gene ID" value="CCACVL1_28113"/>
</dbReference>
<keyword evidence="2" id="KW-1185">Reference proteome</keyword>
<gene>
    <name evidence="1" type="ORF">CCACVL1_28113</name>
</gene>
<dbReference type="AlphaFoldDB" id="A0A1R3G7G9"/>
<dbReference type="Proteomes" id="UP000188268">
    <property type="component" value="Unassembled WGS sequence"/>
</dbReference>
<comment type="caution">
    <text evidence="1">The sequence shown here is derived from an EMBL/GenBank/DDBJ whole genome shotgun (WGS) entry which is preliminary data.</text>
</comment>
<dbReference type="EMBL" id="AWWV01015045">
    <property type="protein sequence ID" value="OMO54024.1"/>
    <property type="molecule type" value="Genomic_DNA"/>
</dbReference>
<sequence length="52" mass="6095">MSSVEDLVRGDYERVNGQINRFTSAVNGTMITVYLRQPQQQNTVMFPNYRIR</sequence>
<evidence type="ECO:0000313" key="2">
    <source>
        <dbReference type="Proteomes" id="UP000188268"/>
    </source>
</evidence>
<reference evidence="1 2" key="1">
    <citation type="submission" date="2013-09" db="EMBL/GenBank/DDBJ databases">
        <title>Corchorus capsularis genome sequencing.</title>
        <authorList>
            <person name="Alam M."/>
            <person name="Haque M.S."/>
            <person name="Islam M.S."/>
            <person name="Emdad E.M."/>
            <person name="Islam M.M."/>
            <person name="Ahmed B."/>
            <person name="Halim A."/>
            <person name="Hossen Q.M.M."/>
            <person name="Hossain M.Z."/>
            <person name="Ahmed R."/>
            <person name="Khan M.M."/>
            <person name="Islam R."/>
            <person name="Rashid M.M."/>
            <person name="Khan S.A."/>
            <person name="Rahman M.S."/>
            <person name="Alam M."/>
        </authorList>
    </citation>
    <scope>NUCLEOTIDE SEQUENCE [LARGE SCALE GENOMIC DNA]</scope>
    <source>
        <strain evidence="2">cv. CVL-1</strain>
        <tissue evidence="1">Whole seedling</tissue>
    </source>
</reference>
<name>A0A1R3G7G9_COCAP</name>
<accession>A0A1R3G7G9</accession>
<evidence type="ECO:0000313" key="1">
    <source>
        <dbReference type="EMBL" id="OMO54024.1"/>
    </source>
</evidence>